<organism evidence="1 2">
    <name type="scientific">Acinetobacter qingfengensis</name>
    <dbReference type="NCBI Taxonomy" id="1262585"/>
    <lineage>
        <taxon>Bacteria</taxon>
        <taxon>Pseudomonadati</taxon>
        <taxon>Pseudomonadota</taxon>
        <taxon>Gammaproteobacteria</taxon>
        <taxon>Moraxellales</taxon>
        <taxon>Moraxellaceae</taxon>
        <taxon>Acinetobacter</taxon>
    </lineage>
</organism>
<dbReference type="RefSeq" id="WP_070070517.1">
    <property type="nucleotide sequence ID" value="NZ_MKKK01000045.1"/>
</dbReference>
<name>A0A1E7R357_9GAMM</name>
<gene>
    <name evidence="1" type="ORF">BJI46_04490</name>
</gene>
<dbReference type="OrthoDB" id="6700679at2"/>
<keyword evidence="2" id="KW-1185">Reference proteome</keyword>
<protein>
    <submittedName>
        <fullName evidence="1">Uncharacterized protein</fullName>
    </submittedName>
</protein>
<comment type="caution">
    <text evidence="1">The sequence shown here is derived from an EMBL/GenBank/DDBJ whole genome shotgun (WGS) entry which is preliminary data.</text>
</comment>
<dbReference type="AlphaFoldDB" id="A0A1E7R357"/>
<accession>A0A1E7R357</accession>
<dbReference type="Proteomes" id="UP000185895">
    <property type="component" value="Unassembled WGS sequence"/>
</dbReference>
<sequence length="227" mass="24485">MKIKQYGISLLSVLIGLLLSMLCLLALLAVFRTVIKTSIASQKSTVRTANLQNSLMGLQSMIQSAGFGLESGKNLIILENSVFDENNGNIKNNLTEEAEFTSSGQTVLWRYIPAPTISPVTAICQGVTYYNKQLILLTSACSSDPVVGLKTLTWSKSATFSDLTKINVSSITFEKSGTCIPYGFDGSKDASYPKLTITATYPLDPANTSTLMTIKFPICLTNPVTTS</sequence>
<dbReference type="EMBL" id="MKKK01000045">
    <property type="protein sequence ID" value="OEY93707.1"/>
    <property type="molecule type" value="Genomic_DNA"/>
</dbReference>
<evidence type="ECO:0000313" key="1">
    <source>
        <dbReference type="EMBL" id="OEY93707.1"/>
    </source>
</evidence>
<reference evidence="1 2" key="1">
    <citation type="submission" date="2016-09" db="EMBL/GenBank/DDBJ databases">
        <authorList>
            <person name="Capua I."/>
            <person name="De Benedictis P."/>
            <person name="Joannis T."/>
            <person name="Lombin L.H."/>
            <person name="Cattoli G."/>
        </authorList>
    </citation>
    <scope>NUCLEOTIDE SEQUENCE [LARGE SCALE GENOMIC DNA]</scope>
    <source>
        <strain evidence="1 2">ANC 4671</strain>
    </source>
</reference>
<dbReference type="STRING" id="1262585.BJI46_04490"/>
<evidence type="ECO:0000313" key="2">
    <source>
        <dbReference type="Proteomes" id="UP000185895"/>
    </source>
</evidence>
<proteinExistence type="predicted"/>